<dbReference type="EMBL" id="IACT01001828">
    <property type="protein sequence ID" value="LAC21149.1"/>
    <property type="molecule type" value="mRNA"/>
</dbReference>
<organism evidence="9">
    <name type="scientific">Hirondellea gigas</name>
    <dbReference type="NCBI Taxonomy" id="1518452"/>
    <lineage>
        <taxon>Eukaryota</taxon>
        <taxon>Metazoa</taxon>
        <taxon>Ecdysozoa</taxon>
        <taxon>Arthropoda</taxon>
        <taxon>Crustacea</taxon>
        <taxon>Multicrustacea</taxon>
        <taxon>Malacostraca</taxon>
        <taxon>Eumalacostraca</taxon>
        <taxon>Peracarida</taxon>
        <taxon>Amphipoda</taxon>
        <taxon>Amphilochidea</taxon>
        <taxon>Lysianassida</taxon>
        <taxon>Lysianassidira</taxon>
        <taxon>Lysianassoidea</taxon>
        <taxon>Lysianassidae</taxon>
        <taxon>Hirondellea</taxon>
    </lineage>
</organism>
<keyword evidence="3" id="KW-0509">mRNA transport</keyword>
<reference evidence="9" key="2">
    <citation type="journal article" date="2018" name="Biosci. Biotechnol. Biochem.">
        <title>Polysaccharide hydrolase of the hadal zone amphipods Hirondellea gigas.</title>
        <authorList>
            <person name="Kobayashi H."/>
            <person name="Nagahama T."/>
            <person name="Arai W."/>
            <person name="Sasagawa Y."/>
            <person name="Umeda M."/>
            <person name="Hayashi T."/>
            <person name="Nikaido I."/>
            <person name="Watanabe H."/>
            <person name="Oguri K."/>
            <person name="Kitazato H."/>
            <person name="Fujioka K."/>
            <person name="Kido Y."/>
            <person name="Takami H."/>
        </authorList>
    </citation>
    <scope>NUCLEOTIDE SEQUENCE</scope>
    <source>
        <tissue evidence="9">Whole body</tissue>
    </source>
</reference>
<dbReference type="EMBL" id="IACF01001832">
    <property type="protein sequence ID" value="LAB67510.1"/>
    <property type="molecule type" value="mRNA"/>
</dbReference>
<dbReference type="GO" id="GO:0005643">
    <property type="term" value="C:nuclear pore"/>
    <property type="evidence" value="ECO:0007669"/>
    <property type="project" value="UniProtKB-SubCell"/>
</dbReference>
<evidence type="ECO:0000313" key="9">
    <source>
        <dbReference type="EMBL" id="LAB67510.1"/>
    </source>
</evidence>
<evidence type="ECO:0000313" key="10">
    <source>
        <dbReference type="EMBL" id="LAC21149.1"/>
    </source>
</evidence>
<dbReference type="InterPro" id="IPR019321">
    <property type="entry name" value="Nucleoporin_Nup88"/>
</dbReference>
<dbReference type="AlphaFoldDB" id="A0A2P2I0W0"/>
<keyword evidence="2" id="KW-0813">Transport</keyword>
<keyword evidence="4" id="KW-0653">Protein transport</keyword>
<dbReference type="PANTHER" id="PTHR13257:SF0">
    <property type="entry name" value="NUCLEAR PORE COMPLEX PROTEIN NUP88"/>
    <property type="match status" value="1"/>
</dbReference>
<evidence type="ECO:0000256" key="1">
    <source>
        <dbReference type="ARBA" id="ARBA00004567"/>
    </source>
</evidence>
<keyword evidence="5" id="KW-0811">Translocation</keyword>
<evidence type="ECO:0000256" key="3">
    <source>
        <dbReference type="ARBA" id="ARBA00022816"/>
    </source>
</evidence>
<accession>A0A2P2I0W0</accession>
<evidence type="ECO:0000256" key="4">
    <source>
        <dbReference type="ARBA" id="ARBA00022927"/>
    </source>
</evidence>
<evidence type="ECO:0000256" key="7">
    <source>
        <dbReference type="ARBA" id="ARBA00023242"/>
    </source>
</evidence>
<dbReference type="Pfam" id="PF10168">
    <property type="entry name" value="Nup88"/>
    <property type="match status" value="1"/>
</dbReference>
<keyword evidence="8" id="KW-0175">Coiled coil</keyword>
<dbReference type="InterPro" id="IPR037700">
    <property type="entry name" value="NUP88/NUP82"/>
</dbReference>
<dbReference type="GO" id="GO:0006606">
    <property type="term" value="P:protein import into nucleus"/>
    <property type="evidence" value="ECO:0007669"/>
    <property type="project" value="TreeGrafter"/>
</dbReference>
<protein>
    <submittedName>
        <fullName evidence="9 10">Nuclear pore complex protein Nup88-like</fullName>
    </submittedName>
</protein>
<evidence type="ECO:0000256" key="6">
    <source>
        <dbReference type="ARBA" id="ARBA00023132"/>
    </source>
</evidence>
<evidence type="ECO:0000256" key="2">
    <source>
        <dbReference type="ARBA" id="ARBA00022448"/>
    </source>
</evidence>
<evidence type="ECO:0000256" key="8">
    <source>
        <dbReference type="SAM" id="Coils"/>
    </source>
</evidence>
<proteinExistence type="evidence at transcript level"/>
<comment type="subcellular location">
    <subcellularLocation>
        <location evidence="1">Nucleus</location>
        <location evidence="1">Nuclear pore complex</location>
    </subcellularLocation>
</comment>
<dbReference type="GO" id="GO:0000056">
    <property type="term" value="P:ribosomal small subunit export from nucleus"/>
    <property type="evidence" value="ECO:0007669"/>
    <property type="project" value="InterPro"/>
</dbReference>
<dbReference type="GO" id="GO:0000055">
    <property type="term" value="P:ribosomal large subunit export from nucleus"/>
    <property type="evidence" value="ECO:0007669"/>
    <property type="project" value="InterPro"/>
</dbReference>
<dbReference type="PANTHER" id="PTHR13257">
    <property type="entry name" value="NUCLEOPORIN NUP84-RELATED"/>
    <property type="match status" value="1"/>
</dbReference>
<dbReference type="GO" id="GO:0006406">
    <property type="term" value="P:mRNA export from nucleus"/>
    <property type="evidence" value="ECO:0007669"/>
    <property type="project" value="TreeGrafter"/>
</dbReference>
<dbReference type="GO" id="GO:0017056">
    <property type="term" value="F:structural constituent of nuclear pore"/>
    <property type="evidence" value="ECO:0007669"/>
    <property type="project" value="InterPro"/>
</dbReference>
<name>A0A2P2I0W0_9CRUS</name>
<feature type="coiled-coil region" evidence="8">
    <location>
        <begin position="624"/>
        <end position="651"/>
    </location>
</feature>
<evidence type="ECO:0000256" key="5">
    <source>
        <dbReference type="ARBA" id="ARBA00023010"/>
    </source>
</evidence>
<reference evidence="10" key="1">
    <citation type="submission" date="2017-11" db="EMBL/GenBank/DDBJ databases">
        <title>The sensing device of the deep-sea amphipod.</title>
        <authorList>
            <person name="Kobayashi H."/>
            <person name="Nagahama T."/>
            <person name="Arai W."/>
            <person name="Sasagawa Y."/>
            <person name="Umeda M."/>
            <person name="Hayashi T."/>
            <person name="Nikaido I."/>
            <person name="Watanabe H."/>
            <person name="Oguri K."/>
            <person name="Kitazato H."/>
            <person name="Fujioka K."/>
            <person name="Kido Y."/>
            <person name="Takami H."/>
        </authorList>
    </citation>
    <scope>NUCLEOTIDE SEQUENCE</scope>
    <source>
        <tissue evidence="10">Whole body</tissue>
    </source>
</reference>
<sequence length="764" mass="82672">MGSTSNGVIKELSLSKKLREKVKENLHVESSQSGLVAVVDDNILVWSREDCCFYAQHLHHKDAVLQTLCVTRPPLWSVQRICLNSSGTGVLVVGKRGVGVVDLPQRWGKHHAFDGGREHTTCRIEYIAERFLVSHQRVTVVAAHWHPGSPYNNHVVMLATDHYLRVYSLRSRDVPEQALAISVPRSDSVFCSRRDDVPQNSAATRLGASVLGEEAVDFTIAAPVLPKPTACGDVGDGGGVISGGDGRCAAAADLLWPVFVLYANGDVYHTSLTLHPTKVRSRSVSGPLLLLPARQDNYDLEWCSISWLGEGGAAGAGGVGGVIVLATSSARLHHCVVVPAHPPQQDVEKVIDEKKIVAFTSEARLVQELSALSVGASTAPAVSLFVYESVDLELSLCDEEHNIVCPLMLYKDSTAPNRYLVLHAAGVHAVTVPLVDSLRQFALASDTPAAATALADDGAECSVEHLVCTRALPSSDALAVLGAAIWPADCQRHANRLNSSGSSGNELVVLLATGTILSIRLPSILLSIPVLDPLSVSTSDSKCDSPAESFESMIQAVLQRGSSQPVLACGSTATLDPVEALDLTNRTLHTLRSQYIAPQATAQQHILHRVRVMYDQQRALCAQVNSVQQQRQQLLEQTQRLQEQQEQANLRQQDISNRLDAVVSTALRQVPGLSGGERWLLKQLHSIQEQLPHLSDDMQHLSTKLNWHSNSAQADSAGDAEAQSQDLKLSQPQLHLLKKNISAESEKIDSLVSRFNSLQKNLQA</sequence>
<keyword evidence="7" id="KW-0539">Nucleus</keyword>
<keyword evidence="6" id="KW-0906">Nuclear pore complex</keyword>